<comment type="caution">
    <text evidence="8">The sequence shown here is derived from an EMBL/GenBank/DDBJ whole genome shotgun (WGS) entry which is preliminary data.</text>
</comment>
<feature type="transmembrane region" description="Helical" evidence="6">
    <location>
        <begin position="333"/>
        <end position="354"/>
    </location>
</feature>
<dbReference type="PANTHER" id="PTHR43124:SF3">
    <property type="entry name" value="CHLORAMPHENICOL EFFLUX PUMP RV0191"/>
    <property type="match status" value="1"/>
</dbReference>
<organism evidence="8 9">
    <name type="scientific">Kiloniella laminariae</name>
    <dbReference type="NCBI Taxonomy" id="454162"/>
    <lineage>
        <taxon>Bacteria</taxon>
        <taxon>Pseudomonadati</taxon>
        <taxon>Pseudomonadota</taxon>
        <taxon>Alphaproteobacteria</taxon>
        <taxon>Rhodospirillales</taxon>
        <taxon>Kiloniellaceae</taxon>
        <taxon>Kiloniella</taxon>
    </lineage>
</organism>
<feature type="transmembrane region" description="Helical" evidence="6">
    <location>
        <begin position="101"/>
        <end position="119"/>
    </location>
</feature>
<dbReference type="EMBL" id="JAPWGY010000001">
    <property type="protein sequence ID" value="MCZ4279595.1"/>
    <property type="molecule type" value="Genomic_DNA"/>
</dbReference>
<gene>
    <name evidence="8" type="ORF">O4H49_02320</name>
</gene>
<dbReference type="Gene3D" id="1.20.1250.20">
    <property type="entry name" value="MFS general substrate transporter like domains"/>
    <property type="match status" value="1"/>
</dbReference>
<keyword evidence="4 6" id="KW-1133">Transmembrane helix</keyword>
<dbReference type="PROSITE" id="PS50850">
    <property type="entry name" value="MFS"/>
    <property type="match status" value="1"/>
</dbReference>
<keyword evidence="5 6" id="KW-0472">Membrane</keyword>
<feature type="transmembrane region" description="Helical" evidence="6">
    <location>
        <begin position="245"/>
        <end position="265"/>
    </location>
</feature>
<feature type="transmembrane region" description="Helical" evidence="6">
    <location>
        <begin position="277"/>
        <end position="296"/>
    </location>
</feature>
<evidence type="ECO:0000256" key="4">
    <source>
        <dbReference type="ARBA" id="ARBA00022989"/>
    </source>
</evidence>
<evidence type="ECO:0000259" key="7">
    <source>
        <dbReference type="PROSITE" id="PS50850"/>
    </source>
</evidence>
<keyword evidence="3 6" id="KW-0812">Transmembrane</keyword>
<feature type="transmembrane region" description="Helical" evidence="6">
    <location>
        <begin position="212"/>
        <end position="233"/>
    </location>
</feature>
<feature type="transmembrane region" description="Helical" evidence="6">
    <location>
        <begin position="158"/>
        <end position="178"/>
    </location>
</feature>
<evidence type="ECO:0000256" key="6">
    <source>
        <dbReference type="SAM" id="Phobius"/>
    </source>
</evidence>
<feature type="transmembrane region" description="Helical" evidence="6">
    <location>
        <begin position="360"/>
        <end position="379"/>
    </location>
</feature>
<accession>A0ABT4LER7</accession>
<dbReference type="Proteomes" id="UP001069802">
    <property type="component" value="Unassembled WGS sequence"/>
</dbReference>
<dbReference type="InterPro" id="IPR036259">
    <property type="entry name" value="MFS_trans_sf"/>
</dbReference>
<dbReference type="Pfam" id="PF07690">
    <property type="entry name" value="MFS_1"/>
    <property type="match status" value="1"/>
</dbReference>
<feature type="transmembrane region" description="Helical" evidence="6">
    <location>
        <begin position="73"/>
        <end position="95"/>
    </location>
</feature>
<dbReference type="InterPro" id="IPR050189">
    <property type="entry name" value="MFS_Efflux_Transporters"/>
</dbReference>
<dbReference type="InterPro" id="IPR011701">
    <property type="entry name" value="MFS"/>
</dbReference>
<proteinExistence type="predicted"/>
<evidence type="ECO:0000256" key="2">
    <source>
        <dbReference type="ARBA" id="ARBA00022475"/>
    </source>
</evidence>
<feature type="transmembrane region" description="Helical" evidence="6">
    <location>
        <begin position="43"/>
        <end position="61"/>
    </location>
</feature>
<keyword evidence="2" id="KW-1003">Cell membrane</keyword>
<evidence type="ECO:0000313" key="9">
    <source>
        <dbReference type="Proteomes" id="UP001069802"/>
    </source>
</evidence>
<dbReference type="PANTHER" id="PTHR43124">
    <property type="entry name" value="PURINE EFFLUX PUMP PBUE"/>
    <property type="match status" value="1"/>
</dbReference>
<feature type="transmembrane region" description="Helical" evidence="6">
    <location>
        <begin position="302"/>
        <end position="321"/>
    </location>
</feature>
<evidence type="ECO:0000313" key="8">
    <source>
        <dbReference type="EMBL" id="MCZ4279595.1"/>
    </source>
</evidence>
<reference evidence="8" key="1">
    <citation type="submission" date="2022-12" db="EMBL/GenBank/DDBJ databases">
        <title>Bacterial isolates from different developmental stages of Nematostella vectensis.</title>
        <authorList>
            <person name="Fraune S."/>
        </authorList>
    </citation>
    <scope>NUCLEOTIDE SEQUENCE</scope>
    <source>
        <strain evidence="8">G21630-S1</strain>
    </source>
</reference>
<sequence>MFTFPIFLLTASVAIVGSNSLLLSPIAGAVARSFPGTDAADVLLASAAYGLSTAASALLLAPLIDRIGGKRALLLALSLLTCALIITATAPTLWVLCAGQALAGIAAGVTLPAAYGLSAELAPQGRESETLGIVLTGWTISLVFGVSLSALMTDLLHWRAAFGVIAFIALMIVTSLYLTGRRDRLGESPGWGAAVRRDSATSPLTALRVPGIIRALMVCAAFMTAFYGLYSYLGVHLQTVLGKSTSVSGLATVAYGVGFGAAVVLDRFIDRHGAARIAVFVFTAVAMTYGSMALAAKDFFSLVVMCFVWGGVNHLGLNLIVGRLTALDPTQRGAIMGLYSAVAYLCVFVGAIGFRPLYELSGLSACALLAALCILPAIIDGMKRRRETGKITANPA</sequence>
<keyword evidence="9" id="KW-1185">Reference proteome</keyword>
<feature type="domain" description="Major facilitator superfamily (MFS) profile" evidence="7">
    <location>
        <begin position="1"/>
        <end position="388"/>
    </location>
</feature>
<comment type="subcellular location">
    <subcellularLocation>
        <location evidence="1">Cell membrane</location>
        <topology evidence="1">Multi-pass membrane protein</topology>
    </subcellularLocation>
</comment>
<dbReference type="InterPro" id="IPR020846">
    <property type="entry name" value="MFS_dom"/>
</dbReference>
<evidence type="ECO:0000256" key="5">
    <source>
        <dbReference type="ARBA" id="ARBA00023136"/>
    </source>
</evidence>
<evidence type="ECO:0000256" key="3">
    <source>
        <dbReference type="ARBA" id="ARBA00022692"/>
    </source>
</evidence>
<dbReference type="SUPFAM" id="SSF103473">
    <property type="entry name" value="MFS general substrate transporter"/>
    <property type="match status" value="1"/>
</dbReference>
<feature type="transmembrane region" description="Helical" evidence="6">
    <location>
        <begin position="131"/>
        <end position="152"/>
    </location>
</feature>
<dbReference type="RefSeq" id="WP_269421795.1">
    <property type="nucleotide sequence ID" value="NZ_JAPWGY010000001.1"/>
</dbReference>
<name>A0ABT4LER7_9PROT</name>
<protein>
    <submittedName>
        <fullName evidence="8">MFS transporter</fullName>
    </submittedName>
</protein>
<evidence type="ECO:0000256" key="1">
    <source>
        <dbReference type="ARBA" id="ARBA00004651"/>
    </source>
</evidence>